<dbReference type="InterPro" id="IPR006599">
    <property type="entry name" value="CARP_motif"/>
</dbReference>
<keyword evidence="7 12" id="KW-0547">Nucleotide-binding</keyword>
<keyword evidence="8 12" id="KW-0342">GTP-binding</keyword>
<evidence type="ECO:0000313" key="16">
    <source>
        <dbReference type="Proteomes" id="UP000007110"/>
    </source>
</evidence>
<dbReference type="PROSITE" id="PS51329">
    <property type="entry name" value="C_CAP_COFACTOR_C"/>
    <property type="match status" value="1"/>
</dbReference>
<evidence type="ECO:0000256" key="4">
    <source>
        <dbReference type="ARBA" id="ARBA00022468"/>
    </source>
</evidence>
<dbReference type="EnsemblMetazoa" id="XM_792028">
    <property type="protein sequence ID" value="XP_797121"/>
    <property type="gene ID" value="LOC592510"/>
</dbReference>
<keyword evidence="9" id="KW-0472">Membrane</keyword>
<evidence type="ECO:0000256" key="11">
    <source>
        <dbReference type="ARBA" id="ARBA00023288"/>
    </source>
</evidence>
<dbReference type="GO" id="GO:0005096">
    <property type="term" value="F:GTPase activator activity"/>
    <property type="evidence" value="ECO:0000318"/>
    <property type="project" value="GO_Central"/>
</dbReference>
<dbReference type="GO" id="GO:0005525">
    <property type="term" value="F:GTP binding"/>
    <property type="evidence" value="ECO:0007669"/>
    <property type="project" value="UniProtKB-UniRule"/>
</dbReference>
<dbReference type="GO" id="GO:1990075">
    <property type="term" value="C:periciliary membrane compartment"/>
    <property type="evidence" value="ECO:0000318"/>
    <property type="project" value="GO_Central"/>
</dbReference>
<evidence type="ECO:0000256" key="8">
    <source>
        <dbReference type="ARBA" id="ARBA00023134"/>
    </source>
</evidence>
<dbReference type="Pfam" id="PF07986">
    <property type="entry name" value="TBCC"/>
    <property type="match status" value="1"/>
</dbReference>
<dbReference type="RefSeq" id="XP_797121.2">
    <property type="nucleotide sequence ID" value="XM_792028.4"/>
</dbReference>
<dbReference type="InParanoid" id="A0A7M7REX4"/>
<dbReference type="OMA" id="KDYMLTG"/>
<reference evidence="16" key="1">
    <citation type="submission" date="2015-02" db="EMBL/GenBank/DDBJ databases">
        <title>Genome sequencing for Strongylocentrotus purpuratus.</title>
        <authorList>
            <person name="Murali S."/>
            <person name="Liu Y."/>
            <person name="Vee V."/>
            <person name="English A."/>
            <person name="Wang M."/>
            <person name="Skinner E."/>
            <person name="Han Y."/>
            <person name="Muzny D.M."/>
            <person name="Worley K.C."/>
            <person name="Gibbs R.A."/>
        </authorList>
    </citation>
    <scope>NUCLEOTIDE SEQUENCE</scope>
</reference>
<dbReference type="InterPro" id="IPR039093">
    <property type="entry name" value="XRP2"/>
</dbReference>
<organism evidence="15 16">
    <name type="scientific">Strongylocentrotus purpuratus</name>
    <name type="common">Purple sea urchin</name>
    <dbReference type="NCBI Taxonomy" id="7668"/>
    <lineage>
        <taxon>Eukaryota</taxon>
        <taxon>Metazoa</taxon>
        <taxon>Echinodermata</taxon>
        <taxon>Eleutherozoa</taxon>
        <taxon>Echinozoa</taxon>
        <taxon>Echinoidea</taxon>
        <taxon>Euechinoidea</taxon>
        <taxon>Echinacea</taxon>
        <taxon>Camarodonta</taxon>
        <taxon>Echinidea</taxon>
        <taxon>Strongylocentrotidae</taxon>
        <taxon>Strongylocentrotus</taxon>
    </lineage>
</organism>
<dbReference type="PANTHER" id="PTHR15440">
    <property type="entry name" value="XRP2 PROTEIN"/>
    <property type="match status" value="1"/>
</dbReference>
<dbReference type="OrthoDB" id="194775at2759"/>
<name>A0A7M7REX4_STRPU</name>
<keyword evidence="4 12" id="KW-0343">GTPase activation</keyword>
<feature type="binding site" evidence="13">
    <location>
        <begin position="93"/>
        <end position="94"/>
    </location>
    <ligand>
        <name>GTP</name>
        <dbReference type="ChEBI" id="CHEBI:37565"/>
    </ligand>
</feature>
<evidence type="ECO:0000256" key="1">
    <source>
        <dbReference type="ARBA" id="ARBA00004342"/>
    </source>
</evidence>
<dbReference type="Gene3D" id="3.30.70.141">
    <property type="entry name" value="Nucleoside diphosphate kinase-like domain"/>
    <property type="match status" value="1"/>
</dbReference>
<dbReference type="InterPro" id="IPR017901">
    <property type="entry name" value="C-CAP_CF_C-like"/>
</dbReference>
<comment type="similarity">
    <text evidence="2 12">Belongs to the TBCC family.</text>
</comment>
<dbReference type="FunFam" id="2.160.20.70:FF:000004">
    <property type="entry name" value="Protein XRP2"/>
    <property type="match status" value="1"/>
</dbReference>
<dbReference type="PANTHER" id="PTHR15440:SF0">
    <property type="entry name" value="PROTEIN XRP2"/>
    <property type="match status" value="1"/>
</dbReference>
<accession>A0A7M7REX4</accession>
<sequence>MGCCFSGGDGKLAEQEEPAPQFSWEKREKLDIKDFTFADKKGEELGKVPGKINGQRFIIKNCEDCTIYLFDHMATITVDDCTNCRIFVGPNKGSIFLRNCKSMKCVIACQQFRTRDCRGVDTLLHCDSKPIIESSIKMKFGCFQYYYPELYDQFKAAGLKAFNNTWSSIHDYTPVPGEDNWSLLPEDLNVEEFLPLPASDELASVGASLDPEKSVVPLTHGTRRPVGDLSCLVLVFRNEHSDERIRAIIREIHNCSDCVLLKTRQTKLDPQDVTRMFGGIPAHKEAAKKGLVTSLEVNGSDTISKCNTIVQQVAMDCVVYISEDKEAASRDHDNWLNFLDSQMTM</sequence>
<dbReference type="FunCoup" id="A0A7M7REX4">
    <property type="interactions" value="178"/>
</dbReference>
<comment type="subcellular location">
    <subcellularLocation>
        <location evidence="1">Cell membrane</location>
        <topology evidence="1">Lipid-anchor</topology>
        <orientation evidence="1">Cytoplasmic side</orientation>
    </subcellularLocation>
</comment>
<dbReference type="GeneID" id="592510"/>
<proteinExistence type="inferred from homology"/>
<dbReference type="SUPFAM" id="SSF69340">
    <property type="entry name" value="C-terminal domain of adenylylcyclase associated protein"/>
    <property type="match status" value="1"/>
</dbReference>
<evidence type="ECO:0000256" key="12">
    <source>
        <dbReference type="PIRNR" id="PIRNR037947"/>
    </source>
</evidence>
<evidence type="ECO:0000256" key="9">
    <source>
        <dbReference type="ARBA" id="ARBA00023136"/>
    </source>
</evidence>
<evidence type="ECO:0000256" key="13">
    <source>
        <dbReference type="PIRSR" id="PIRSR037947-1"/>
    </source>
</evidence>
<dbReference type="CTD" id="6102"/>
<dbReference type="InterPro" id="IPR036850">
    <property type="entry name" value="NDK-like_dom_sf"/>
</dbReference>
<keyword evidence="11" id="KW-0449">Lipoprotein</keyword>
<feature type="binding site" evidence="13">
    <location>
        <begin position="110"/>
        <end position="113"/>
    </location>
    <ligand>
        <name>GTP</name>
        <dbReference type="ChEBI" id="CHEBI:37565"/>
    </ligand>
</feature>
<comment type="function">
    <text evidence="12">Acts as a GTPase-activating protein (GAP) for tubulin in concert with tubulin-specific chaperone C, but does not enhance tubulin heterodimerization.</text>
</comment>
<dbReference type="GO" id="GO:0006892">
    <property type="term" value="P:post-Golgi vesicle-mediated transport"/>
    <property type="evidence" value="ECO:0000318"/>
    <property type="project" value="GO_Central"/>
</dbReference>
<reference evidence="15" key="2">
    <citation type="submission" date="2021-01" db="UniProtKB">
        <authorList>
            <consortium name="EnsemblMetazoa"/>
        </authorList>
    </citation>
    <scope>IDENTIFICATION</scope>
</reference>
<evidence type="ECO:0000256" key="6">
    <source>
        <dbReference type="ARBA" id="ARBA00022707"/>
    </source>
</evidence>
<dbReference type="PIRSF" id="PIRSF037947">
    <property type="entry name" value="Protein_XRP2"/>
    <property type="match status" value="1"/>
</dbReference>
<evidence type="ECO:0000256" key="7">
    <source>
        <dbReference type="ARBA" id="ARBA00022741"/>
    </source>
</evidence>
<keyword evidence="5" id="KW-1003">Cell membrane</keyword>
<dbReference type="InterPro" id="IPR012945">
    <property type="entry name" value="Tubulin-bd_cofactor_C_dom"/>
</dbReference>
<feature type="domain" description="C-CAP/cofactor C-like" evidence="14">
    <location>
        <begin position="18"/>
        <end position="174"/>
    </location>
</feature>
<evidence type="ECO:0000256" key="2">
    <source>
        <dbReference type="ARBA" id="ARBA00008848"/>
    </source>
</evidence>
<dbReference type="AlphaFoldDB" id="A0A7M7REX4"/>
<protein>
    <recommendedName>
        <fullName evidence="3 12">Protein XRP2</fullName>
    </recommendedName>
</protein>
<dbReference type="InterPro" id="IPR036223">
    <property type="entry name" value="CAP_C_sf"/>
</dbReference>
<evidence type="ECO:0000256" key="5">
    <source>
        <dbReference type="ARBA" id="ARBA00022475"/>
    </source>
</evidence>
<keyword evidence="6" id="KW-0519">Myristate</keyword>
<evidence type="ECO:0000256" key="10">
    <source>
        <dbReference type="ARBA" id="ARBA00023139"/>
    </source>
</evidence>
<dbReference type="GO" id="GO:0005929">
    <property type="term" value="C:cilium"/>
    <property type="evidence" value="ECO:0000318"/>
    <property type="project" value="GO_Central"/>
</dbReference>
<keyword evidence="10" id="KW-0564">Palmitate</keyword>
<keyword evidence="16" id="KW-1185">Reference proteome</keyword>
<dbReference type="SMART" id="SM00673">
    <property type="entry name" value="CARP"/>
    <property type="match status" value="2"/>
</dbReference>
<evidence type="ECO:0000256" key="3">
    <source>
        <dbReference type="ARBA" id="ARBA00015771"/>
    </source>
</evidence>
<dbReference type="InterPro" id="IPR016098">
    <property type="entry name" value="CAP/MinC_C"/>
</dbReference>
<evidence type="ECO:0000313" key="15">
    <source>
        <dbReference type="EnsemblMetazoa" id="XP_797121"/>
    </source>
</evidence>
<dbReference type="KEGG" id="spu:592510"/>
<evidence type="ECO:0000259" key="14">
    <source>
        <dbReference type="PROSITE" id="PS51329"/>
    </source>
</evidence>
<dbReference type="Proteomes" id="UP000007110">
    <property type="component" value="Unassembled WGS sequence"/>
</dbReference>
<dbReference type="Gene3D" id="2.160.20.70">
    <property type="match status" value="1"/>
</dbReference>